<dbReference type="EMBL" id="JARKIB010000019">
    <property type="protein sequence ID" value="KAJ7768836.1"/>
    <property type="molecule type" value="Genomic_DNA"/>
</dbReference>
<evidence type="ECO:0000313" key="4">
    <source>
        <dbReference type="Proteomes" id="UP001215598"/>
    </source>
</evidence>
<dbReference type="Pfam" id="PF18803">
    <property type="entry name" value="CxC2"/>
    <property type="match status" value="1"/>
</dbReference>
<accession>A0AAD7NNP9</accession>
<name>A0AAD7NNP9_9AGAR</name>
<evidence type="ECO:0000259" key="2">
    <source>
        <dbReference type="Pfam" id="PF18803"/>
    </source>
</evidence>
<keyword evidence="4" id="KW-1185">Reference proteome</keyword>
<proteinExistence type="predicted"/>
<dbReference type="InterPro" id="IPR040521">
    <property type="entry name" value="KDZ"/>
</dbReference>
<dbReference type="Pfam" id="PF18758">
    <property type="entry name" value="KDZ"/>
    <property type="match status" value="1"/>
</dbReference>
<dbReference type="AlphaFoldDB" id="A0AAD7NNP9"/>
<feature type="region of interest" description="Disordered" evidence="1">
    <location>
        <begin position="657"/>
        <end position="694"/>
    </location>
</feature>
<dbReference type="InterPro" id="IPR041457">
    <property type="entry name" value="CxC2_KDZ-assoc"/>
</dbReference>
<dbReference type="PANTHER" id="PTHR33104">
    <property type="entry name" value="SI:DKEY-29D5.2"/>
    <property type="match status" value="1"/>
</dbReference>
<dbReference type="PANTHER" id="PTHR33104:SF2">
    <property type="entry name" value="CXC3 LIKE CYSTEINE CLUSTER DOMAIN-CONTAINING PROTEIN"/>
    <property type="match status" value="1"/>
</dbReference>
<organism evidence="3 4">
    <name type="scientific">Mycena metata</name>
    <dbReference type="NCBI Taxonomy" id="1033252"/>
    <lineage>
        <taxon>Eukaryota</taxon>
        <taxon>Fungi</taxon>
        <taxon>Dikarya</taxon>
        <taxon>Basidiomycota</taxon>
        <taxon>Agaricomycotina</taxon>
        <taxon>Agaricomycetes</taxon>
        <taxon>Agaricomycetidae</taxon>
        <taxon>Agaricales</taxon>
        <taxon>Marasmiineae</taxon>
        <taxon>Mycenaceae</taxon>
        <taxon>Mycena</taxon>
    </lineage>
</organism>
<evidence type="ECO:0000313" key="3">
    <source>
        <dbReference type="EMBL" id="KAJ7768836.1"/>
    </source>
</evidence>
<feature type="compositionally biased region" description="Basic and acidic residues" evidence="1">
    <location>
        <begin position="892"/>
        <end position="903"/>
    </location>
</feature>
<comment type="caution">
    <text evidence="3">The sequence shown here is derived from an EMBL/GenBank/DDBJ whole genome shotgun (WGS) entry which is preliminary data.</text>
</comment>
<feature type="compositionally biased region" description="Basic and acidic residues" evidence="1">
    <location>
        <begin position="657"/>
        <end position="678"/>
    </location>
</feature>
<feature type="region of interest" description="Disordered" evidence="1">
    <location>
        <begin position="892"/>
        <end position="912"/>
    </location>
</feature>
<dbReference type="Proteomes" id="UP001215598">
    <property type="component" value="Unassembled WGS sequence"/>
</dbReference>
<gene>
    <name evidence="3" type="ORF">B0H16DRAFT_1716037</name>
</gene>
<feature type="domain" description="CxC2-like cysteine cluster KDZ transposase-associated" evidence="2">
    <location>
        <begin position="26"/>
        <end position="136"/>
    </location>
</feature>
<sequence>MVNRHRLNPLHKIERWNGRFFETSSLKALGLRVQVGHPPGERCAGPASLHTDFVVLHTNGIHEVNVDCCDCADNRVAAGNPEIQLLRAGWFPATDDRPRTCATLEVLDHFRLTTHQAKTTMYDYYAVLEKLTSNTGVKPPYRYHAFIRMCREYSNLLLLLQAGRFHSLSGVAGTQPGECTILSSPADQFLYILFLAIDTCFRLKRRLVSSELKDPSLGSGWSYLVDSRPYRQYLLTVTDQKEMSTCSGIAALDYANTKFSRGYAATGVGMGVCARHEFMQPNGVADLQKGERYANMDWIFACILGHQDPRLRKIVSYDIVCQWWKNLKSRLKKLPPLVRLHLAMGLMRFVIPKMHIHSHTIICQLLFSLNLIPGSAQTDGEGIERPWANIGGVASSTREMGPGSREDTLNSHWSFWNWQKLLGLGECLRTRSDRARQEYAAQLEALTTFSAQQEDRDPTAPNPYATTAKAKSEADVLLAMEKEEEERTKAGVPSIHSVSPSSFIAAGLEVEDQQRRLRVQVELKKAETTAQQIDVATYTPSAIVAQTNRTNVPETPLFLPSALSPALRLVEPLRTLAVMEDELRDAQCSTALGANTRSRTIVARNESKVRLHSEKYQMAWEAKRLLANGDSNRVGWHVLRKEDIRCMEDAEELLRNADKRKAQERQRRDREDALRETGELPPLTVEEEGERAARGGENVREISWIWTAAGTSGTDAELEEALRIEWCKAYARTRRWGEEMRLIDEEVRRLGVTLEYMAKEWEGRAKGVRVGVVAYEEAEGGMAFAMKQAAMYRQIVARVVISMTELRRGRGKKRKRFVDNWVEREEDEIGRDEDEEELQDLRGDVSEDELLLGGQRQRQLARSGRATAWIVCPARLAVASVPPTWLTRTAHDDRLHHHEDSRVRTPPLTAPP</sequence>
<evidence type="ECO:0000256" key="1">
    <source>
        <dbReference type="SAM" id="MobiDB-lite"/>
    </source>
</evidence>
<protein>
    <recommendedName>
        <fullName evidence="2">CxC2-like cysteine cluster KDZ transposase-associated domain-containing protein</fullName>
    </recommendedName>
</protein>
<reference evidence="3" key="1">
    <citation type="submission" date="2023-03" db="EMBL/GenBank/DDBJ databases">
        <title>Massive genome expansion in bonnet fungi (Mycena s.s.) driven by repeated elements and novel gene families across ecological guilds.</title>
        <authorList>
            <consortium name="Lawrence Berkeley National Laboratory"/>
            <person name="Harder C.B."/>
            <person name="Miyauchi S."/>
            <person name="Viragh M."/>
            <person name="Kuo A."/>
            <person name="Thoen E."/>
            <person name="Andreopoulos B."/>
            <person name="Lu D."/>
            <person name="Skrede I."/>
            <person name="Drula E."/>
            <person name="Henrissat B."/>
            <person name="Morin E."/>
            <person name="Kohler A."/>
            <person name="Barry K."/>
            <person name="LaButti K."/>
            <person name="Morin E."/>
            <person name="Salamov A."/>
            <person name="Lipzen A."/>
            <person name="Mereny Z."/>
            <person name="Hegedus B."/>
            <person name="Baldrian P."/>
            <person name="Stursova M."/>
            <person name="Weitz H."/>
            <person name="Taylor A."/>
            <person name="Grigoriev I.V."/>
            <person name="Nagy L.G."/>
            <person name="Martin F."/>
            <person name="Kauserud H."/>
        </authorList>
    </citation>
    <scope>NUCLEOTIDE SEQUENCE</scope>
    <source>
        <strain evidence="3">CBHHK182m</strain>
    </source>
</reference>